<dbReference type="PANTHER" id="PTHR12526:SF630">
    <property type="entry name" value="GLYCOSYLTRANSFERASE"/>
    <property type="match status" value="1"/>
</dbReference>
<dbReference type="AlphaFoldDB" id="A0AA48M1I8"/>
<accession>A0AA48M1I8</accession>
<dbReference type="SUPFAM" id="SSF53756">
    <property type="entry name" value="UDP-Glycosyltransferase/glycogen phosphorylase"/>
    <property type="match status" value="1"/>
</dbReference>
<sequence length="384" mass="43855">MAYVSEKGSGGSTHLFCFSHLRWSFVYQRPQHLMSRAAQEFRTWYVEEPEFFDGPPFLRIKRDSSDVSIVTPLLPRRHEIDRDALLRRMISGLIAELRPRRLISWYYTPMALRFTDALEPDRCVYDNMDELSTFAGAPPGLIEWEEKLLSKCDVVYVGGHSLYRAKRHRHENIHVFPSSVDAAHFRKARGLFDDPADQRAIPHPRLGFFGVIDERMNLPLVREIAALRPDWHLVMIGPIAKIDPETLPRAPNIHWLGCKDYKELPQYLAGWDVGIMPFAINDATRFISPTKTPEFLAAGVPVVSTPITDVVVPYGSEGLVQIAADGRGFVAKAEALLSQKRAPWLKTVDAFLEGMSWDDTWAAMRRELDAFIPARRTKMEARRV</sequence>
<dbReference type="CDD" id="cd04950">
    <property type="entry name" value="GT4_TuaH-like"/>
    <property type="match status" value="1"/>
</dbReference>
<name>A0AA48M1I8_9ZZZZ</name>
<evidence type="ECO:0008006" key="2">
    <source>
        <dbReference type="Google" id="ProtNLM"/>
    </source>
</evidence>
<protein>
    <recommendedName>
        <fullName evidence="2">Glycosyltransferase</fullName>
    </recommendedName>
</protein>
<dbReference type="EMBL" id="OY288114">
    <property type="protein sequence ID" value="CAJ0880389.1"/>
    <property type="molecule type" value="Genomic_DNA"/>
</dbReference>
<reference evidence="1" key="1">
    <citation type="submission" date="2023-07" db="EMBL/GenBank/DDBJ databases">
        <authorList>
            <person name="Pelsma A.J. K."/>
        </authorList>
    </citation>
    <scope>NUCLEOTIDE SEQUENCE</scope>
</reference>
<dbReference type="Gene3D" id="3.40.50.11010">
    <property type="match status" value="1"/>
</dbReference>
<dbReference type="Pfam" id="PF13692">
    <property type="entry name" value="Glyco_trans_1_4"/>
    <property type="match status" value="1"/>
</dbReference>
<dbReference type="PANTHER" id="PTHR12526">
    <property type="entry name" value="GLYCOSYLTRANSFERASE"/>
    <property type="match status" value="1"/>
</dbReference>
<gene>
    <name evidence="1" type="ORF">AMST5_03151</name>
</gene>
<dbReference type="Gene3D" id="3.40.50.2000">
    <property type="entry name" value="Glycogen Phosphorylase B"/>
    <property type="match status" value="1"/>
</dbReference>
<evidence type="ECO:0000313" key="1">
    <source>
        <dbReference type="EMBL" id="CAJ0880389.1"/>
    </source>
</evidence>
<organism evidence="1">
    <name type="scientific">freshwater sediment metagenome</name>
    <dbReference type="NCBI Taxonomy" id="556182"/>
    <lineage>
        <taxon>unclassified sequences</taxon>
        <taxon>metagenomes</taxon>
        <taxon>ecological metagenomes</taxon>
    </lineage>
</organism>
<proteinExistence type="predicted"/>